<organism evidence="8 9">
    <name type="scientific">Strongyloides venezuelensis</name>
    <name type="common">Threadworm</name>
    <dbReference type="NCBI Taxonomy" id="75913"/>
    <lineage>
        <taxon>Eukaryota</taxon>
        <taxon>Metazoa</taxon>
        <taxon>Ecdysozoa</taxon>
        <taxon>Nematoda</taxon>
        <taxon>Chromadorea</taxon>
        <taxon>Rhabditida</taxon>
        <taxon>Tylenchina</taxon>
        <taxon>Panagrolaimomorpha</taxon>
        <taxon>Strongyloidoidea</taxon>
        <taxon>Strongyloididae</taxon>
        <taxon>Strongyloides</taxon>
    </lineage>
</organism>
<dbReference type="WBParaSite" id="SVE_0896000.1">
    <property type="protein sequence ID" value="SVE_0896000.1"/>
    <property type="gene ID" value="SVE_0896000"/>
</dbReference>
<keyword evidence="3" id="KW-0540">Nuclease</keyword>
<dbReference type="Pfam" id="PF17919">
    <property type="entry name" value="RT_RNaseH_2"/>
    <property type="match status" value="1"/>
</dbReference>
<evidence type="ECO:0000256" key="4">
    <source>
        <dbReference type="ARBA" id="ARBA00022759"/>
    </source>
</evidence>
<evidence type="ECO:0000313" key="8">
    <source>
        <dbReference type="Proteomes" id="UP000035680"/>
    </source>
</evidence>
<evidence type="ECO:0000256" key="3">
    <source>
        <dbReference type="ARBA" id="ARBA00022722"/>
    </source>
</evidence>
<feature type="region of interest" description="Disordered" evidence="6">
    <location>
        <begin position="22"/>
        <end position="45"/>
    </location>
</feature>
<evidence type="ECO:0000256" key="1">
    <source>
        <dbReference type="ARBA" id="ARBA00022679"/>
    </source>
</evidence>
<evidence type="ECO:0000259" key="7">
    <source>
        <dbReference type="Pfam" id="PF17919"/>
    </source>
</evidence>
<dbReference type="PANTHER" id="PTHR37984:SF5">
    <property type="entry name" value="PROTEIN NYNRIN-LIKE"/>
    <property type="match status" value="1"/>
</dbReference>
<name>A0A0K0FJ88_STRVS</name>
<dbReference type="SUPFAM" id="SSF50630">
    <property type="entry name" value="Acid proteases"/>
    <property type="match status" value="1"/>
</dbReference>
<keyword evidence="8" id="KW-1185">Reference proteome</keyword>
<proteinExistence type="predicted"/>
<keyword evidence="1" id="KW-0808">Transferase</keyword>
<reference evidence="8" key="1">
    <citation type="submission" date="2014-07" db="EMBL/GenBank/DDBJ databases">
        <authorList>
            <person name="Martin A.A"/>
            <person name="De Silva N."/>
        </authorList>
    </citation>
    <scope>NUCLEOTIDE SEQUENCE</scope>
</reference>
<dbReference type="InterPro" id="IPR043502">
    <property type="entry name" value="DNA/RNA_pol_sf"/>
</dbReference>
<dbReference type="Gene3D" id="2.40.70.10">
    <property type="entry name" value="Acid Proteases"/>
    <property type="match status" value="1"/>
</dbReference>
<keyword evidence="5" id="KW-0511">Multifunctional enzyme</keyword>
<dbReference type="Gene3D" id="3.10.10.10">
    <property type="entry name" value="HIV Type 1 Reverse Transcriptase, subunit A, domain 1"/>
    <property type="match status" value="1"/>
</dbReference>
<evidence type="ECO:0000256" key="5">
    <source>
        <dbReference type="ARBA" id="ARBA00023268"/>
    </source>
</evidence>
<keyword evidence="4" id="KW-0378">Hydrolase</keyword>
<dbReference type="InterPro" id="IPR043128">
    <property type="entry name" value="Rev_trsase/Diguanyl_cyclase"/>
</dbReference>
<dbReference type="InterPro" id="IPR050951">
    <property type="entry name" value="Retrovirus_Pol_polyprotein"/>
</dbReference>
<keyword evidence="4" id="KW-0255">Endonuclease</keyword>
<sequence length="718" mass="82215">MDLVTYGRHYDIRTLKSDAIRINNERKSQSKQRTGGYGGGTGAKVKHQKNHKSFACPIKRFTKPNEKNVSNVKKIVDRSASLIISISINFPDCALKVLDVYIDTGADMTLVSEGLASRLITHEKKIKLLFVEEDRWFERVLVLLIQGKGKVFTVSAGVVSTAIMISTNYAHILLGLDSIKYSEKFSIDYDMLEVDIFDRKVSAQIACQERAPSITIRRQAKISVLESHVKIFDKEVSLLAKDYPDLITDKKEKLEILPYVVEPLKFTTEEMPKIVKRLNTCVKKIATYLPTLNVIISEFCGANFFLQVNLEAGYHYVQLDVSIQDYFAVFTPMGLFRICRLPFGFTNAGVAVASLMWYGYLVCSSRSGSSKYNGSTGSFFKEGMEYKFNQTCGESFNLINEILSKQPRLMIADGKKEFFLEVNSSLDSCGAVLLQKDDSSKLVLLAYYSKLFQLLKKPTSVTMLKLKEIIATIRHFKELNKTLLIKSEIFLILKPLLGKLCHRKAEELFQYLSVVEEAGCRIKYQQGLKMYASDVLSRIYIRRHLAVEGGKNTTHKDDIKENMDDETLLRNLHERWCHLDYRKMSNLLKRYEVNRPNLQKMCEKACLTCESCQKDQHSSEEKVGKEYLCSVVLYGRPKILKADNAQTFALTYFREKVIEAEKLKLGIPHHSISQSLIERLFGTVYRILKKVYLDQQRRGEEMDYQTLCYGISKIFNET</sequence>
<reference evidence="9" key="2">
    <citation type="submission" date="2015-08" db="UniProtKB">
        <authorList>
            <consortium name="WormBaseParasite"/>
        </authorList>
    </citation>
    <scope>IDENTIFICATION</scope>
</reference>
<accession>A0A0K0FJ88</accession>
<dbReference type="SUPFAM" id="SSF56672">
    <property type="entry name" value="DNA/RNA polymerases"/>
    <property type="match status" value="1"/>
</dbReference>
<dbReference type="InterPro" id="IPR041577">
    <property type="entry name" value="RT_RNaseH_2"/>
</dbReference>
<evidence type="ECO:0000256" key="6">
    <source>
        <dbReference type="SAM" id="MobiDB-lite"/>
    </source>
</evidence>
<evidence type="ECO:0000313" key="9">
    <source>
        <dbReference type="WBParaSite" id="SVE_0896000.1"/>
    </source>
</evidence>
<dbReference type="Gene3D" id="3.30.70.270">
    <property type="match status" value="1"/>
</dbReference>
<dbReference type="Proteomes" id="UP000035680">
    <property type="component" value="Unassembled WGS sequence"/>
</dbReference>
<evidence type="ECO:0000256" key="2">
    <source>
        <dbReference type="ARBA" id="ARBA00022695"/>
    </source>
</evidence>
<dbReference type="PANTHER" id="PTHR37984">
    <property type="entry name" value="PROTEIN CBG26694"/>
    <property type="match status" value="1"/>
</dbReference>
<protein>
    <submittedName>
        <fullName evidence="9">RT_RNaseH_2 domain-containing protein</fullName>
    </submittedName>
</protein>
<feature type="domain" description="Reverse transcriptase/retrotransposon-derived protein RNase H-like" evidence="7">
    <location>
        <begin position="389"/>
        <end position="478"/>
    </location>
</feature>
<dbReference type="STRING" id="75913.A0A0K0FJ88"/>
<keyword evidence="2" id="KW-0548">Nucleotidyltransferase</keyword>
<dbReference type="GO" id="GO:0016779">
    <property type="term" value="F:nucleotidyltransferase activity"/>
    <property type="evidence" value="ECO:0007669"/>
    <property type="project" value="UniProtKB-KW"/>
</dbReference>
<dbReference type="GO" id="GO:0004519">
    <property type="term" value="F:endonuclease activity"/>
    <property type="evidence" value="ECO:0007669"/>
    <property type="project" value="UniProtKB-KW"/>
</dbReference>
<dbReference type="InterPro" id="IPR021109">
    <property type="entry name" value="Peptidase_aspartic_dom_sf"/>
</dbReference>
<dbReference type="AlphaFoldDB" id="A0A0K0FJ88"/>